<evidence type="ECO:0000313" key="1">
    <source>
        <dbReference type="EMBL" id="CAE0655217.1"/>
    </source>
</evidence>
<reference evidence="1" key="1">
    <citation type="submission" date="2021-01" db="EMBL/GenBank/DDBJ databases">
        <authorList>
            <person name="Corre E."/>
            <person name="Pelletier E."/>
            <person name="Niang G."/>
            <person name="Scheremetjew M."/>
            <person name="Finn R."/>
            <person name="Kale V."/>
            <person name="Holt S."/>
            <person name="Cochrane G."/>
            <person name="Meng A."/>
            <person name="Brown T."/>
            <person name="Cohen L."/>
        </authorList>
    </citation>
    <scope>NUCLEOTIDE SEQUENCE</scope>
    <source>
        <strain evidence="1">CCCM811</strain>
    </source>
</reference>
<name>A0A7S4DK57_9EUKA</name>
<proteinExistence type="predicted"/>
<organism evidence="1">
    <name type="scientific">Lotharella globosa</name>
    <dbReference type="NCBI Taxonomy" id="91324"/>
    <lineage>
        <taxon>Eukaryota</taxon>
        <taxon>Sar</taxon>
        <taxon>Rhizaria</taxon>
        <taxon>Cercozoa</taxon>
        <taxon>Chlorarachniophyceae</taxon>
        <taxon>Lotharella</taxon>
    </lineage>
</organism>
<dbReference type="EMBL" id="HBIV01009729">
    <property type="protein sequence ID" value="CAE0655217.1"/>
    <property type="molecule type" value="Transcribed_RNA"/>
</dbReference>
<accession>A0A7S4DK57</accession>
<gene>
    <name evidence="1" type="ORF">LGLO00237_LOCUS7359</name>
</gene>
<dbReference type="AlphaFoldDB" id="A0A7S4DK57"/>
<sequence length="248" mass="27603">MQTFNLSRTGKEGSQVKIRIGRDSEAYLRYRRKRLNNRKALNQPCKGKTKNKHRSLTCPKFKVLFESQELENQESRLAQVQTLVRAHCRLRLQFRDKKRMFQERLSVAAAKRHKPKGILLRKEPSQFMKHSPLKDPLFPKSGLQPRKIRGIPRLPSLALDPEKGVVVGGKKSSQPLGGFSNPIGSPMGVAQVESSPLTPGLMMPLTVASPTNSIGGSSFGGTSLGESEFAGVDEKLPAVDSFIRMLEE</sequence>
<protein>
    <submittedName>
        <fullName evidence="1">Uncharacterized protein</fullName>
    </submittedName>
</protein>